<dbReference type="VEuPathDB" id="FungiDB:PV09_05979"/>
<proteinExistence type="predicted"/>
<evidence type="ECO:0000256" key="1">
    <source>
        <dbReference type="SAM" id="MobiDB-lite"/>
    </source>
</evidence>
<dbReference type="STRING" id="253628.A0A0D2A853"/>
<dbReference type="Proteomes" id="UP000053259">
    <property type="component" value="Unassembled WGS sequence"/>
</dbReference>
<evidence type="ECO:0000313" key="2">
    <source>
        <dbReference type="EMBL" id="KIW02933.1"/>
    </source>
</evidence>
<dbReference type="InParanoid" id="A0A0D2A853"/>
<protein>
    <submittedName>
        <fullName evidence="2">Uncharacterized protein</fullName>
    </submittedName>
</protein>
<organism evidence="2 3">
    <name type="scientific">Verruconis gallopava</name>
    <dbReference type="NCBI Taxonomy" id="253628"/>
    <lineage>
        <taxon>Eukaryota</taxon>
        <taxon>Fungi</taxon>
        <taxon>Dikarya</taxon>
        <taxon>Ascomycota</taxon>
        <taxon>Pezizomycotina</taxon>
        <taxon>Dothideomycetes</taxon>
        <taxon>Pleosporomycetidae</taxon>
        <taxon>Venturiales</taxon>
        <taxon>Sympoventuriaceae</taxon>
        <taxon>Verruconis</taxon>
    </lineage>
</organism>
<dbReference type="HOGENOM" id="CLU_1373167_0_0_1"/>
<dbReference type="AlphaFoldDB" id="A0A0D2A853"/>
<feature type="compositionally biased region" description="Polar residues" evidence="1">
    <location>
        <begin position="1"/>
        <end position="14"/>
    </location>
</feature>
<feature type="region of interest" description="Disordered" evidence="1">
    <location>
        <begin position="1"/>
        <end position="22"/>
    </location>
</feature>
<sequence length="199" mass="22067">MSELSSPIVQSQRSRIPRRGPSLEDVSHFLKLSETGITPEACPMRRNVKAQENSRNHEGDGQLAKVHPLELPSAVLFSLQHHPVPKMASRTALTRAIAPRTPTSFVPRRTFAHTTRLLETAGTVLPPKKPVGAFRGGLFGFLLGATGAGAAMYTYVVQEYKVSNEMLTEDIYNLQATVQRIESYVRVMEDKVENSLKKK</sequence>
<reference evidence="2 3" key="1">
    <citation type="submission" date="2015-01" db="EMBL/GenBank/DDBJ databases">
        <title>The Genome Sequence of Ochroconis gallopava CBS43764.</title>
        <authorList>
            <consortium name="The Broad Institute Genomics Platform"/>
            <person name="Cuomo C."/>
            <person name="de Hoog S."/>
            <person name="Gorbushina A."/>
            <person name="Stielow B."/>
            <person name="Teixiera M."/>
            <person name="Abouelleil A."/>
            <person name="Chapman S.B."/>
            <person name="Priest M."/>
            <person name="Young S.K."/>
            <person name="Wortman J."/>
            <person name="Nusbaum C."/>
            <person name="Birren B."/>
        </authorList>
    </citation>
    <scope>NUCLEOTIDE SEQUENCE [LARGE SCALE GENOMIC DNA]</scope>
    <source>
        <strain evidence="2 3">CBS 43764</strain>
    </source>
</reference>
<keyword evidence="3" id="KW-1185">Reference proteome</keyword>
<gene>
    <name evidence="2" type="ORF">PV09_05979</name>
</gene>
<evidence type="ECO:0000313" key="3">
    <source>
        <dbReference type="Proteomes" id="UP000053259"/>
    </source>
</evidence>
<dbReference type="RefSeq" id="XP_016212802.1">
    <property type="nucleotide sequence ID" value="XM_016359553.1"/>
</dbReference>
<dbReference type="GeneID" id="27313952"/>
<dbReference type="EMBL" id="KN847547">
    <property type="protein sequence ID" value="KIW02933.1"/>
    <property type="molecule type" value="Genomic_DNA"/>
</dbReference>
<name>A0A0D2A853_9PEZI</name>
<accession>A0A0D2A853</accession>
<dbReference type="PANTHER" id="PTHR37849">
    <property type="entry name" value="YALI0E11605P"/>
    <property type="match status" value="1"/>
</dbReference>
<dbReference type="PANTHER" id="PTHR37849:SF1">
    <property type="entry name" value="YALI0E11605P"/>
    <property type="match status" value="1"/>
</dbReference>
<dbReference type="OrthoDB" id="5331396at2759"/>